<feature type="binding site" evidence="10">
    <location>
        <position position="129"/>
    </location>
    <ligand>
        <name>UDP-N-acetyl-alpha-D-glucosamine</name>
        <dbReference type="ChEBI" id="CHEBI:57705"/>
    </ligand>
</feature>
<organism evidence="13 14">
    <name type="scientific">Roseivivax isoporae LMG 25204</name>
    <dbReference type="NCBI Taxonomy" id="1449351"/>
    <lineage>
        <taxon>Bacteria</taxon>
        <taxon>Pseudomonadati</taxon>
        <taxon>Pseudomonadota</taxon>
        <taxon>Alphaproteobacteria</taxon>
        <taxon>Rhodobacterales</taxon>
        <taxon>Roseobacteraceae</taxon>
        <taxon>Roseivivax</taxon>
    </lineage>
</organism>
<sequence>MSERLRPPLLVMAAGGTGGHMFPAQALAEVLLRRGWRVKLSTDARGARYTGGFPHSVEIEEVSSATFARGGLVARAGVPFRIGAGVLSMAARLRRDPPDVVVGFGGYPSIPALGAAWLLRLPRMIHEQNGVLGRVNQLFATRVDAVACGTWPTELPEGVEGIHVGNPVRAAVRERAAAPYIVPGDYPMSILVIGGSQGARILSDVVPPALAALPMELLRHLRVSHQARDEDGERVAAFYAENGVDAEVQPFFHDIPARMSEAQLIISRSGASSVADISVIGRPSILVPLGSALRDEQTANARALTEAGAAIRMPESKLTVEAMTDAVRAVLEHPEGAQQMARAALSVGRPDAARELAALVVELAEHNKDKSR</sequence>
<evidence type="ECO:0000256" key="5">
    <source>
        <dbReference type="ARBA" id="ARBA00022960"/>
    </source>
</evidence>
<dbReference type="UniPathway" id="UPA00219"/>
<keyword evidence="1 10" id="KW-1003">Cell membrane</keyword>
<comment type="pathway">
    <text evidence="10">Cell wall biogenesis; peptidoglycan biosynthesis.</text>
</comment>
<dbReference type="PANTHER" id="PTHR21015">
    <property type="entry name" value="UDP-N-ACETYLGLUCOSAMINE--N-ACETYLMURAMYL-(PENTAPEPTIDE) PYROPHOSPHORYL-UNDECAPRENOL N-ACETYLGLUCOSAMINE TRANSFERASE 1"/>
    <property type="match status" value="1"/>
</dbReference>
<keyword evidence="7 10" id="KW-0472">Membrane</keyword>
<evidence type="ECO:0000259" key="11">
    <source>
        <dbReference type="Pfam" id="PF03033"/>
    </source>
</evidence>
<feature type="binding site" evidence="10">
    <location>
        <position position="297"/>
    </location>
    <ligand>
        <name>UDP-N-acetyl-alpha-D-glucosamine</name>
        <dbReference type="ChEBI" id="CHEBI:57705"/>
    </ligand>
</feature>
<evidence type="ECO:0000256" key="8">
    <source>
        <dbReference type="ARBA" id="ARBA00023306"/>
    </source>
</evidence>
<dbReference type="PANTHER" id="PTHR21015:SF22">
    <property type="entry name" value="GLYCOSYLTRANSFERASE"/>
    <property type="match status" value="1"/>
</dbReference>
<dbReference type="STRING" id="1449351.RISW2_08845"/>
<name>X7F805_9RHOB</name>
<dbReference type="InterPro" id="IPR006009">
    <property type="entry name" value="GlcNAc_MurG"/>
</dbReference>
<dbReference type="CDD" id="cd03785">
    <property type="entry name" value="GT28_MurG"/>
    <property type="match status" value="1"/>
</dbReference>
<feature type="binding site" evidence="10">
    <location>
        <position position="196"/>
    </location>
    <ligand>
        <name>UDP-N-acetyl-alpha-D-glucosamine</name>
        <dbReference type="ChEBI" id="CHEBI:57705"/>
    </ligand>
</feature>
<keyword evidence="4 10" id="KW-0808">Transferase</keyword>
<dbReference type="EMBL" id="JAME01000021">
    <property type="protein sequence ID" value="ETX28209.1"/>
    <property type="molecule type" value="Genomic_DNA"/>
</dbReference>
<dbReference type="AlphaFoldDB" id="X7F805"/>
<dbReference type="GO" id="GO:0071555">
    <property type="term" value="P:cell wall organization"/>
    <property type="evidence" value="ECO:0007669"/>
    <property type="project" value="UniProtKB-KW"/>
</dbReference>
<evidence type="ECO:0000313" key="13">
    <source>
        <dbReference type="EMBL" id="ETX28209.1"/>
    </source>
</evidence>
<keyword evidence="9 10" id="KW-0961">Cell wall biogenesis/degradation</keyword>
<dbReference type="Pfam" id="PF03033">
    <property type="entry name" value="Glyco_transf_28"/>
    <property type="match status" value="1"/>
</dbReference>
<dbReference type="EC" id="2.4.1.227" evidence="10"/>
<dbReference type="Proteomes" id="UP000023430">
    <property type="component" value="Unassembled WGS sequence"/>
</dbReference>
<dbReference type="SUPFAM" id="SSF53756">
    <property type="entry name" value="UDP-Glycosyltransferase/glycogen phosphorylase"/>
    <property type="match status" value="1"/>
</dbReference>
<dbReference type="GO" id="GO:0051991">
    <property type="term" value="F:UDP-N-acetyl-D-glucosamine:N-acetylmuramoyl-L-alanyl-D-glutamyl-meso-2,6-diaminopimelyl-D-alanyl-D-alanine-diphosphoundecaprenol 4-beta-N-acetylglucosaminlytransferase activity"/>
    <property type="evidence" value="ECO:0007669"/>
    <property type="project" value="RHEA"/>
</dbReference>
<dbReference type="GO" id="GO:0009252">
    <property type="term" value="P:peptidoglycan biosynthetic process"/>
    <property type="evidence" value="ECO:0007669"/>
    <property type="project" value="UniProtKB-UniRule"/>
</dbReference>
<dbReference type="RefSeq" id="WP_043772247.1">
    <property type="nucleotide sequence ID" value="NZ_JAME01000021.1"/>
</dbReference>
<reference evidence="13 14" key="1">
    <citation type="submission" date="2014-01" db="EMBL/GenBank/DDBJ databases">
        <title>Roseivivax isoporae LMG 25204 Genome Sequencing.</title>
        <authorList>
            <person name="Lai Q."/>
            <person name="Li G."/>
            <person name="Shao Z."/>
        </authorList>
    </citation>
    <scope>NUCLEOTIDE SEQUENCE [LARGE SCALE GENOMIC DNA]</scope>
    <source>
        <strain evidence="13 14">LMG 25204</strain>
    </source>
</reference>
<keyword evidence="5 10" id="KW-0133">Cell shape</keyword>
<keyword evidence="8 10" id="KW-0131">Cell cycle</keyword>
<comment type="catalytic activity">
    <reaction evidence="10">
        <text>di-trans,octa-cis-undecaprenyl diphospho-N-acetyl-alpha-D-muramoyl-L-alanyl-D-glutamyl-meso-2,6-diaminopimeloyl-D-alanyl-D-alanine + UDP-N-acetyl-alpha-D-glucosamine = di-trans,octa-cis-undecaprenyl diphospho-[N-acetyl-alpha-D-glucosaminyl-(1-&gt;4)]-N-acetyl-alpha-D-muramoyl-L-alanyl-D-glutamyl-meso-2,6-diaminopimeloyl-D-alanyl-D-alanine + UDP + H(+)</text>
        <dbReference type="Rhea" id="RHEA:31227"/>
        <dbReference type="ChEBI" id="CHEBI:15378"/>
        <dbReference type="ChEBI" id="CHEBI:57705"/>
        <dbReference type="ChEBI" id="CHEBI:58223"/>
        <dbReference type="ChEBI" id="CHEBI:61387"/>
        <dbReference type="ChEBI" id="CHEBI:61388"/>
        <dbReference type="EC" id="2.4.1.227"/>
    </reaction>
</comment>
<feature type="binding site" evidence="10">
    <location>
        <position position="169"/>
    </location>
    <ligand>
        <name>UDP-N-acetyl-alpha-D-glucosamine</name>
        <dbReference type="ChEBI" id="CHEBI:57705"/>
    </ligand>
</feature>
<comment type="similarity">
    <text evidence="10">Belongs to the glycosyltransferase 28 family. MurG subfamily.</text>
</comment>
<dbReference type="GO" id="GO:0005975">
    <property type="term" value="P:carbohydrate metabolic process"/>
    <property type="evidence" value="ECO:0007669"/>
    <property type="project" value="InterPro"/>
</dbReference>
<dbReference type="GO" id="GO:0005886">
    <property type="term" value="C:plasma membrane"/>
    <property type="evidence" value="ECO:0007669"/>
    <property type="project" value="UniProtKB-SubCell"/>
</dbReference>
<proteinExistence type="inferred from homology"/>
<evidence type="ECO:0000313" key="14">
    <source>
        <dbReference type="Proteomes" id="UP000023430"/>
    </source>
</evidence>
<evidence type="ECO:0000256" key="10">
    <source>
        <dbReference type="HAMAP-Rule" id="MF_00033"/>
    </source>
</evidence>
<evidence type="ECO:0000256" key="3">
    <source>
        <dbReference type="ARBA" id="ARBA00022676"/>
    </source>
</evidence>
<dbReference type="InterPro" id="IPR007235">
    <property type="entry name" value="Glyco_trans_28_C"/>
</dbReference>
<dbReference type="InterPro" id="IPR004276">
    <property type="entry name" value="GlycoTrans_28_N"/>
</dbReference>
<dbReference type="eggNOG" id="COG0707">
    <property type="taxonomic scope" value="Bacteria"/>
</dbReference>
<gene>
    <name evidence="10" type="primary">murG</name>
    <name evidence="13" type="ORF">RISW2_08845</name>
</gene>
<comment type="function">
    <text evidence="10">Cell wall formation. Catalyzes the transfer of a GlcNAc subunit on undecaprenyl-pyrophosphoryl-MurNAc-pentapeptide (lipid intermediate I) to form undecaprenyl-pyrophosphoryl-MurNAc-(pentapeptide)GlcNAc (lipid intermediate II).</text>
</comment>
<feature type="binding site" evidence="10">
    <location>
        <begin position="17"/>
        <end position="19"/>
    </location>
    <ligand>
        <name>UDP-N-acetyl-alpha-D-glucosamine</name>
        <dbReference type="ChEBI" id="CHEBI:57705"/>
    </ligand>
</feature>
<evidence type="ECO:0000256" key="1">
    <source>
        <dbReference type="ARBA" id="ARBA00022475"/>
    </source>
</evidence>
<dbReference type="GO" id="GO:0050511">
    <property type="term" value="F:undecaprenyldiphospho-muramoylpentapeptide beta-N-acetylglucosaminyltransferase activity"/>
    <property type="evidence" value="ECO:0007669"/>
    <property type="project" value="UniProtKB-UniRule"/>
</dbReference>
<comment type="caution">
    <text evidence="10">Lacks conserved residue(s) required for the propagation of feature annotation.</text>
</comment>
<feature type="domain" description="Glycosyl transferase family 28 C-terminal" evidence="12">
    <location>
        <begin position="190"/>
        <end position="355"/>
    </location>
</feature>
<keyword evidence="3 10" id="KW-0328">Glycosyltransferase</keyword>
<dbReference type="GO" id="GO:0051301">
    <property type="term" value="P:cell division"/>
    <property type="evidence" value="ECO:0007669"/>
    <property type="project" value="UniProtKB-KW"/>
</dbReference>
<dbReference type="PATRIC" id="fig|1449351.3.peg.2820"/>
<dbReference type="Gene3D" id="3.40.50.2000">
    <property type="entry name" value="Glycogen Phosphorylase B"/>
    <property type="match status" value="2"/>
</dbReference>
<evidence type="ECO:0000256" key="9">
    <source>
        <dbReference type="ARBA" id="ARBA00023316"/>
    </source>
</evidence>
<dbReference type="Pfam" id="PF04101">
    <property type="entry name" value="Glyco_tran_28_C"/>
    <property type="match status" value="1"/>
</dbReference>
<comment type="caution">
    <text evidence="13">The sequence shown here is derived from an EMBL/GenBank/DDBJ whole genome shotgun (WGS) entry which is preliminary data.</text>
</comment>
<dbReference type="HAMAP" id="MF_00033">
    <property type="entry name" value="MurG"/>
    <property type="match status" value="1"/>
</dbReference>
<accession>X7F805</accession>
<feature type="domain" description="Glycosyltransferase family 28 N-terminal" evidence="11">
    <location>
        <begin position="11"/>
        <end position="147"/>
    </location>
</feature>
<keyword evidence="2 10" id="KW-0132">Cell division</keyword>
<comment type="subcellular location">
    <subcellularLocation>
        <location evidence="10">Cell membrane</location>
        <topology evidence="10">Peripheral membrane protein</topology>
        <orientation evidence="10">Cytoplasmic side</orientation>
    </subcellularLocation>
</comment>
<dbReference type="GO" id="GO:0008360">
    <property type="term" value="P:regulation of cell shape"/>
    <property type="evidence" value="ECO:0007669"/>
    <property type="project" value="UniProtKB-KW"/>
</dbReference>
<keyword evidence="6 10" id="KW-0573">Peptidoglycan synthesis</keyword>
<keyword evidence="14" id="KW-1185">Reference proteome</keyword>
<evidence type="ECO:0000256" key="2">
    <source>
        <dbReference type="ARBA" id="ARBA00022618"/>
    </source>
</evidence>
<evidence type="ECO:0000259" key="12">
    <source>
        <dbReference type="Pfam" id="PF04101"/>
    </source>
</evidence>
<evidence type="ECO:0000256" key="6">
    <source>
        <dbReference type="ARBA" id="ARBA00022984"/>
    </source>
</evidence>
<evidence type="ECO:0000256" key="7">
    <source>
        <dbReference type="ARBA" id="ARBA00023136"/>
    </source>
</evidence>
<protein>
    <recommendedName>
        <fullName evidence="10">UDP-N-acetylglucosamine--N-acetylmuramyl-(pentapeptide) pyrophosphoryl-undecaprenol N-acetylglucosamine transferase</fullName>
        <ecNumber evidence="10">2.4.1.227</ecNumber>
    </recommendedName>
    <alternativeName>
        <fullName evidence="10">Undecaprenyl-PP-MurNAc-pentapeptide-UDPGlcNAc GlcNAc transferase</fullName>
    </alternativeName>
</protein>
<evidence type="ECO:0000256" key="4">
    <source>
        <dbReference type="ARBA" id="ARBA00022679"/>
    </source>
</evidence>